<proteinExistence type="inferred from homology"/>
<evidence type="ECO:0000256" key="4">
    <source>
        <dbReference type="ARBA" id="ARBA00022837"/>
    </source>
</evidence>
<evidence type="ECO:0000313" key="7">
    <source>
        <dbReference type="Proteomes" id="UP000321532"/>
    </source>
</evidence>
<evidence type="ECO:0000313" key="6">
    <source>
        <dbReference type="EMBL" id="GEO06497.1"/>
    </source>
</evidence>
<dbReference type="GO" id="GO:0046872">
    <property type="term" value="F:metal ion binding"/>
    <property type="evidence" value="ECO:0007669"/>
    <property type="project" value="UniProtKB-KW"/>
</dbReference>
<gene>
    <name evidence="6" type="ORF">AAE02nite_41610</name>
</gene>
<dbReference type="CDD" id="cd16027">
    <property type="entry name" value="SGSH"/>
    <property type="match status" value="1"/>
</dbReference>
<protein>
    <submittedName>
        <fullName evidence="6">Heparan N-sulfatase</fullName>
    </submittedName>
</protein>
<evidence type="ECO:0000259" key="5">
    <source>
        <dbReference type="Pfam" id="PF00884"/>
    </source>
</evidence>
<evidence type="ECO:0000256" key="1">
    <source>
        <dbReference type="ARBA" id="ARBA00008779"/>
    </source>
</evidence>
<dbReference type="PANTHER" id="PTHR42693">
    <property type="entry name" value="ARYLSULFATASE FAMILY MEMBER"/>
    <property type="match status" value="1"/>
</dbReference>
<feature type="domain" description="Sulfatase N-terminal" evidence="5">
    <location>
        <begin position="49"/>
        <end position="315"/>
    </location>
</feature>
<dbReference type="InterPro" id="IPR017850">
    <property type="entry name" value="Alkaline_phosphatase_core_sf"/>
</dbReference>
<name>A0A512B3Y2_9BACT</name>
<evidence type="ECO:0000256" key="3">
    <source>
        <dbReference type="ARBA" id="ARBA00022801"/>
    </source>
</evidence>
<dbReference type="InterPro" id="IPR050738">
    <property type="entry name" value="Sulfatase"/>
</dbReference>
<accession>A0A512B3Y2</accession>
<organism evidence="6 7">
    <name type="scientific">Adhaeribacter aerolatus</name>
    <dbReference type="NCBI Taxonomy" id="670289"/>
    <lineage>
        <taxon>Bacteria</taxon>
        <taxon>Pseudomonadati</taxon>
        <taxon>Bacteroidota</taxon>
        <taxon>Cytophagia</taxon>
        <taxon>Cytophagales</taxon>
        <taxon>Hymenobacteraceae</taxon>
        <taxon>Adhaeribacter</taxon>
    </lineage>
</organism>
<comment type="similarity">
    <text evidence="1">Belongs to the sulfatase family.</text>
</comment>
<dbReference type="AlphaFoldDB" id="A0A512B3Y2"/>
<evidence type="ECO:0000256" key="2">
    <source>
        <dbReference type="ARBA" id="ARBA00022723"/>
    </source>
</evidence>
<dbReference type="InterPro" id="IPR000917">
    <property type="entry name" value="Sulfatase_N"/>
</dbReference>
<keyword evidence="2" id="KW-0479">Metal-binding</keyword>
<keyword evidence="3" id="KW-0378">Hydrolase</keyword>
<dbReference type="InterPro" id="IPR024607">
    <property type="entry name" value="Sulfatase_CS"/>
</dbReference>
<dbReference type="PROSITE" id="PS00523">
    <property type="entry name" value="SULFATASE_1"/>
    <property type="match status" value="1"/>
</dbReference>
<dbReference type="GO" id="GO:0004065">
    <property type="term" value="F:arylsulfatase activity"/>
    <property type="evidence" value="ECO:0007669"/>
    <property type="project" value="TreeGrafter"/>
</dbReference>
<dbReference type="Gene3D" id="3.40.720.10">
    <property type="entry name" value="Alkaline Phosphatase, subunit A"/>
    <property type="match status" value="1"/>
</dbReference>
<reference evidence="6 7" key="1">
    <citation type="submission" date="2019-07" db="EMBL/GenBank/DDBJ databases">
        <title>Whole genome shotgun sequence of Adhaeribacter aerolatus NBRC 106133.</title>
        <authorList>
            <person name="Hosoyama A."/>
            <person name="Uohara A."/>
            <person name="Ohji S."/>
            <person name="Ichikawa N."/>
        </authorList>
    </citation>
    <scope>NUCLEOTIDE SEQUENCE [LARGE SCALE GENOMIC DNA]</scope>
    <source>
        <strain evidence="6 7">NBRC 106133</strain>
    </source>
</reference>
<dbReference type="OrthoDB" id="976866at2"/>
<dbReference type="SUPFAM" id="SSF53649">
    <property type="entry name" value="Alkaline phosphatase-like"/>
    <property type="match status" value="1"/>
</dbReference>
<dbReference type="Pfam" id="PF00884">
    <property type="entry name" value="Sulfatase"/>
    <property type="match status" value="1"/>
</dbReference>
<dbReference type="PANTHER" id="PTHR42693:SF53">
    <property type="entry name" value="ENDO-4-O-SULFATASE"/>
    <property type="match status" value="1"/>
</dbReference>
<dbReference type="EMBL" id="BJYS01000037">
    <property type="protein sequence ID" value="GEO06497.1"/>
    <property type="molecule type" value="Genomic_DNA"/>
</dbReference>
<dbReference type="RefSeq" id="WP_146902645.1">
    <property type="nucleotide sequence ID" value="NZ_BJYS01000037.1"/>
</dbReference>
<dbReference type="Proteomes" id="UP000321532">
    <property type="component" value="Unassembled WGS sequence"/>
</dbReference>
<keyword evidence="7" id="KW-1185">Reference proteome</keyword>
<sequence length="493" mass="54725">MKNLFADLNAFKNKLFSASVLLFLPIVYLLFSSPNGKNGIAQKQKEQENILLIIADDMSKHAGVYGEKAIRTPGIDAVAASGVVFNNAFCTASSCSPSRASILTGKYPHQLEEGGNLWGTLPAKFPNYTRTLARAGYTVGLTGKGWGPGQALPGGYQENPAGPAFKNFAEFIAKLPAGKPFCFWLGPSDPHRPYEAELKNKTEINKAEIKVPGWLPDNAAVREDLMDYLAEVKRFDQTIEEAVKLLKQKGLYNNTLIIVTSDNGMPFPRAKANVYDSGSNIPLVMSWGNHFGKGKYYNEFVTLADIAPTILEVAGLKTTDPMTGKSLLPLLQKNQQDKRYGQVFLERERHASVRDNNLSYPVRAIRTKDYLYIENLRPDRWPAGNPNLTVPPSPFGDIDNGGSKKFLIENRNNAAAAKWVAASLEKRPARELYILQNDKDQLHNVAEAPANVKIIQSLKGELDQWRRDTQDPLLGTKQDIFDTYPYYGGKKKN</sequence>
<keyword evidence="4" id="KW-0106">Calcium</keyword>
<comment type="caution">
    <text evidence="6">The sequence shown here is derived from an EMBL/GenBank/DDBJ whole genome shotgun (WGS) entry which is preliminary data.</text>
</comment>